<gene>
    <name evidence="2" type="ORF">METZ01_LOCUS142786</name>
</gene>
<dbReference type="Gene3D" id="3.90.1140.10">
    <property type="entry name" value="Cyclic phosphodiesterase"/>
    <property type="match status" value="1"/>
</dbReference>
<proteinExistence type="inferred from homology"/>
<dbReference type="PANTHER" id="PTHR35561">
    <property type="entry name" value="RNA 2',3'-CYCLIC PHOSPHODIESTERASE"/>
    <property type="match status" value="1"/>
</dbReference>
<reference evidence="2" key="1">
    <citation type="submission" date="2018-05" db="EMBL/GenBank/DDBJ databases">
        <authorList>
            <person name="Lanie J.A."/>
            <person name="Ng W.-L."/>
            <person name="Kazmierczak K.M."/>
            <person name="Andrzejewski T.M."/>
            <person name="Davidsen T.M."/>
            <person name="Wayne K.J."/>
            <person name="Tettelin H."/>
            <person name="Glass J.I."/>
            <person name="Rusch D."/>
            <person name="Podicherti R."/>
            <person name="Tsui H.-C.T."/>
            <person name="Winkler M.E."/>
        </authorList>
    </citation>
    <scope>NUCLEOTIDE SEQUENCE</scope>
</reference>
<dbReference type="InterPro" id="IPR009097">
    <property type="entry name" value="Cyclic_Pdiesterase"/>
</dbReference>
<dbReference type="NCBIfam" id="TIGR02258">
    <property type="entry name" value="2_5_ligase"/>
    <property type="match status" value="1"/>
</dbReference>
<dbReference type="EMBL" id="UINC01021739">
    <property type="protein sequence ID" value="SVA89932.1"/>
    <property type="molecule type" value="Genomic_DNA"/>
</dbReference>
<name>A0A381ZM47_9ZZZZ</name>
<dbReference type="Pfam" id="PF13563">
    <property type="entry name" value="2_5_RNA_ligase2"/>
    <property type="match status" value="1"/>
</dbReference>
<sequence length="183" mass="20710">MKIRTFLALELPQTVRNKLSAHAELISGHDKLQQIRWLPKENYHLTLAFLGNVEYVLISSLQLKLEQNLSSNKAVPFRFSEITPFPFSGTPKIAAAMLERSEELMQLQHSAANCVRGFGISLERRRFTPHVTLGRLKSRSRKSLAFQPQQIFLEGVSEKVVIFQSELTPKGAVYTSLGEISLM</sequence>
<dbReference type="GO" id="GO:0008664">
    <property type="term" value="F:RNA 2',3'-cyclic 3'-phosphodiesterase activity"/>
    <property type="evidence" value="ECO:0007669"/>
    <property type="project" value="InterPro"/>
</dbReference>
<evidence type="ECO:0008006" key="3">
    <source>
        <dbReference type="Google" id="ProtNLM"/>
    </source>
</evidence>
<keyword evidence="1" id="KW-0378">Hydrolase</keyword>
<dbReference type="HAMAP" id="MF_01940">
    <property type="entry name" value="RNA_CPDase"/>
    <property type="match status" value="1"/>
</dbReference>
<accession>A0A381ZM47</accession>
<evidence type="ECO:0000256" key="1">
    <source>
        <dbReference type="ARBA" id="ARBA00022801"/>
    </source>
</evidence>
<dbReference type="GO" id="GO:0004113">
    <property type="term" value="F:2',3'-cyclic-nucleotide 3'-phosphodiesterase activity"/>
    <property type="evidence" value="ECO:0007669"/>
    <property type="project" value="InterPro"/>
</dbReference>
<protein>
    <recommendedName>
        <fullName evidence="3">Phosphoesterase HXTX domain-containing protein</fullName>
    </recommendedName>
</protein>
<dbReference type="SUPFAM" id="SSF55144">
    <property type="entry name" value="LigT-like"/>
    <property type="match status" value="1"/>
</dbReference>
<dbReference type="PANTHER" id="PTHR35561:SF1">
    <property type="entry name" value="RNA 2',3'-CYCLIC PHOSPHODIESTERASE"/>
    <property type="match status" value="1"/>
</dbReference>
<dbReference type="InterPro" id="IPR004175">
    <property type="entry name" value="RNA_CPDase"/>
</dbReference>
<dbReference type="AlphaFoldDB" id="A0A381ZM47"/>
<organism evidence="2">
    <name type="scientific">marine metagenome</name>
    <dbReference type="NCBI Taxonomy" id="408172"/>
    <lineage>
        <taxon>unclassified sequences</taxon>
        <taxon>metagenomes</taxon>
        <taxon>ecological metagenomes</taxon>
    </lineage>
</organism>
<evidence type="ECO:0000313" key="2">
    <source>
        <dbReference type="EMBL" id="SVA89932.1"/>
    </source>
</evidence>